<accession>A0A6A5ZQ27</accession>
<keyword evidence="3" id="KW-1185">Reference proteome</keyword>
<dbReference type="Gene3D" id="3.90.1300.10">
    <property type="entry name" value="Amidase signature (AS) domain"/>
    <property type="match status" value="1"/>
</dbReference>
<organism evidence="2 3">
    <name type="scientific">Lophiotrema nucula</name>
    <dbReference type="NCBI Taxonomy" id="690887"/>
    <lineage>
        <taxon>Eukaryota</taxon>
        <taxon>Fungi</taxon>
        <taxon>Dikarya</taxon>
        <taxon>Ascomycota</taxon>
        <taxon>Pezizomycotina</taxon>
        <taxon>Dothideomycetes</taxon>
        <taxon>Pleosporomycetidae</taxon>
        <taxon>Pleosporales</taxon>
        <taxon>Lophiotremataceae</taxon>
        <taxon>Lophiotrema</taxon>
    </lineage>
</organism>
<evidence type="ECO:0000313" key="2">
    <source>
        <dbReference type="EMBL" id="KAF2120371.1"/>
    </source>
</evidence>
<dbReference type="InterPro" id="IPR023631">
    <property type="entry name" value="Amidase_dom"/>
</dbReference>
<dbReference type="OrthoDB" id="566138at2759"/>
<feature type="domain" description="Amidase" evidence="1">
    <location>
        <begin position="29"/>
        <end position="334"/>
    </location>
</feature>
<sequence length="679" mass="73600">MSNPEFNILEASIEDHRHALDSGSITSVDLVVAYLNRIAAYDICGGLNAFTVFNPKVLQEAAASDARRAAGQPLESLDGIPYTLKDSYKYQGLSVTNGSPALVGLQANEDAFIASRFRAAGAVMVGKTNMTPMAAGGMQRGLYGRAENPYNSTYLTAAFSSGSSNGAGTATAANMAAFGMGSETVSSGRSPASNNALVAYTPSRGVLSCRGIWPLYVTCDVPVPMTRSVNDMLEVLSVIVKTDETIEGDFWREQTHVQLPQAPTLDYASLAKDDALNGKRIAVPKMYIGQKDSDPYAKYPVVSPEVIALWEQARADLEALGAEVVYTDFPLVTKYENDSVSGEANNVIGAPSDWNTVERTTLIAKAWSDFLKANKDPKIRSLADVDPLMLFPKPKDYLPDTWIEARNWVNYAALPDFEAQLKNVPMNDFPGLAQALPALEAQRKRDFEDWMDALKIDCVVFPAQGDVGLADLESNLESARHSLQNGVKYSNGNRAIRHLGVPTVSVPMGIMKERRMPVNISFAGKGYDDGSLLSYAYAYEQHAKRRIPPPASPALPTDMISTRKRQGTHPISIIASASLLRNGEDLDITISGHLESLPTDTQEAQVEVYVDGKKSWAGTNVGGSLSIEISDQKPVRPDVLGWDLKPLPPRPVMVIIIARCDNALPGAELLWASEKPREG</sequence>
<dbReference type="PANTHER" id="PTHR42678:SF11">
    <property type="entry name" value="AMIDASE FAMILY PROTEIN"/>
    <property type="match status" value="1"/>
</dbReference>
<dbReference type="PANTHER" id="PTHR42678">
    <property type="entry name" value="AMIDASE"/>
    <property type="match status" value="1"/>
</dbReference>
<dbReference type="NCBIfam" id="NF005127">
    <property type="entry name" value="PRK06565.1"/>
    <property type="match status" value="1"/>
</dbReference>
<reference evidence="2" key="1">
    <citation type="journal article" date="2020" name="Stud. Mycol.">
        <title>101 Dothideomycetes genomes: a test case for predicting lifestyles and emergence of pathogens.</title>
        <authorList>
            <person name="Haridas S."/>
            <person name="Albert R."/>
            <person name="Binder M."/>
            <person name="Bloem J."/>
            <person name="Labutti K."/>
            <person name="Salamov A."/>
            <person name="Andreopoulos B."/>
            <person name="Baker S."/>
            <person name="Barry K."/>
            <person name="Bills G."/>
            <person name="Bluhm B."/>
            <person name="Cannon C."/>
            <person name="Castanera R."/>
            <person name="Culley D."/>
            <person name="Daum C."/>
            <person name="Ezra D."/>
            <person name="Gonzalez J."/>
            <person name="Henrissat B."/>
            <person name="Kuo A."/>
            <person name="Liang C."/>
            <person name="Lipzen A."/>
            <person name="Lutzoni F."/>
            <person name="Magnuson J."/>
            <person name="Mondo S."/>
            <person name="Nolan M."/>
            <person name="Ohm R."/>
            <person name="Pangilinan J."/>
            <person name="Park H.-J."/>
            <person name="Ramirez L."/>
            <person name="Alfaro M."/>
            <person name="Sun H."/>
            <person name="Tritt A."/>
            <person name="Yoshinaga Y."/>
            <person name="Zwiers L.-H."/>
            <person name="Turgeon B."/>
            <person name="Goodwin S."/>
            <person name="Spatafora J."/>
            <person name="Crous P."/>
            <person name="Grigoriev I."/>
        </authorList>
    </citation>
    <scope>NUCLEOTIDE SEQUENCE</scope>
    <source>
        <strain evidence="2">CBS 627.86</strain>
    </source>
</reference>
<dbReference type="InterPro" id="IPR036928">
    <property type="entry name" value="AS_sf"/>
</dbReference>
<dbReference type="EMBL" id="ML977314">
    <property type="protein sequence ID" value="KAF2120371.1"/>
    <property type="molecule type" value="Genomic_DNA"/>
</dbReference>
<proteinExistence type="predicted"/>
<dbReference type="AlphaFoldDB" id="A0A6A5ZQ27"/>
<dbReference type="SUPFAM" id="SSF75304">
    <property type="entry name" value="Amidase signature (AS) enzymes"/>
    <property type="match status" value="1"/>
</dbReference>
<gene>
    <name evidence="2" type="ORF">BDV96DRAFT_595912</name>
</gene>
<dbReference type="Proteomes" id="UP000799770">
    <property type="component" value="Unassembled WGS sequence"/>
</dbReference>
<evidence type="ECO:0000313" key="3">
    <source>
        <dbReference type="Proteomes" id="UP000799770"/>
    </source>
</evidence>
<protein>
    <submittedName>
        <fullName evidence="2">Amidase signature domain-containing protein</fullName>
    </submittedName>
</protein>
<name>A0A6A5ZQ27_9PLEO</name>
<dbReference type="Pfam" id="PF01425">
    <property type="entry name" value="Amidase"/>
    <property type="match status" value="1"/>
</dbReference>
<evidence type="ECO:0000259" key="1">
    <source>
        <dbReference type="Pfam" id="PF01425"/>
    </source>
</evidence>